<dbReference type="OrthoDB" id="200924at2759"/>
<reference evidence="1" key="2">
    <citation type="submission" date="2014-03" db="EMBL/GenBank/DDBJ databases">
        <title>The whipworm genome and dual-species transcriptomics of an intimate host-pathogen interaction.</title>
        <authorList>
            <person name="Foth B.J."/>
            <person name="Tsai I.J."/>
            <person name="Reid A.J."/>
            <person name="Bancroft A.J."/>
            <person name="Nichol S."/>
            <person name="Tracey A."/>
            <person name="Holroyd N."/>
            <person name="Cotton J.A."/>
            <person name="Stanley E.J."/>
            <person name="Zarowiecki M."/>
            <person name="Liu J.Z."/>
            <person name="Huckvale T."/>
            <person name="Cooper P.J."/>
            <person name="Grencis R.K."/>
            <person name="Berriman M."/>
        </authorList>
    </citation>
    <scope>NUCLEOTIDE SEQUENCE [LARGE SCALE GENOMIC DNA]</scope>
</reference>
<organism evidence="1 2">
    <name type="scientific">Trichuris trichiura</name>
    <name type="common">Whipworm</name>
    <name type="synonym">Trichocephalus trichiurus</name>
    <dbReference type="NCBI Taxonomy" id="36087"/>
    <lineage>
        <taxon>Eukaryota</taxon>
        <taxon>Metazoa</taxon>
        <taxon>Ecdysozoa</taxon>
        <taxon>Nematoda</taxon>
        <taxon>Enoplea</taxon>
        <taxon>Dorylaimia</taxon>
        <taxon>Trichinellida</taxon>
        <taxon>Trichuridae</taxon>
        <taxon>Trichuris</taxon>
    </lineage>
</organism>
<gene>
    <name evidence="1" type="ORF">TTRE_0000493201</name>
</gene>
<dbReference type="STRING" id="36087.A0A077ZDG8"/>
<dbReference type="AlphaFoldDB" id="A0A077ZDG8"/>
<keyword evidence="2" id="KW-1185">Reference proteome</keyword>
<name>A0A077ZDG8_TRITR</name>
<sequence length="145" mass="16892">MSKRTWSQANNELGPPRRWLHCPRKGRVISAFFLPFKTPLGHRYDKMVPEENRFYPSMALKGGDSSDKEIGLWIDLTNTRRFYDKKEIEDAGVEYVKLNCKGFGECPSEEQVQEFVRICKSFSERSDKIVGILPPFLFCQIPKKQ</sequence>
<dbReference type="InterPro" id="IPR051029">
    <property type="entry name" value="mRNA_Capping_Enz/RNA_Phosphat"/>
</dbReference>
<dbReference type="PANTHER" id="PTHR10367">
    <property type="entry name" value="MRNA-CAPPING ENZYME"/>
    <property type="match status" value="1"/>
</dbReference>
<dbReference type="GO" id="GO:0006370">
    <property type="term" value="P:7-methylguanosine mRNA capping"/>
    <property type="evidence" value="ECO:0007669"/>
    <property type="project" value="TreeGrafter"/>
</dbReference>
<dbReference type="InterPro" id="IPR029021">
    <property type="entry name" value="Prot-tyrosine_phosphatase-like"/>
</dbReference>
<proteinExistence type="predicted"/>
<dbReference type="GO" id="GO:0004484">
    <property type="term" value="F:mRNA guanylyltransferase activity"/>
    <property type="evidence" value="ECO:0007669"/>
    <property type="project" value="TreeGrafter"/>
</dbReference>
<keyword evidence="1" id="KW-0808">Transferase</keyword>
<reference evidence="1" key="1">
    <citation type="submission" date="2014-01" db="EMBL/GenBank/DDBJ databases">
        <authorList>
            <person name="Aslett M."/>
        </authorList>
    </citation>
    <scope>NUCLEOTIDE SEQUENCE</scope>
</reference>
<dbReference type="EMBL" id="HG806065">
    <property type="protein sequence ID" value="CDW56650.1"/>
    <property type="molecule type" value="Genomic_DNA"/>
</dbReference>
<evidence type="ECO:0000313" key="1">
    <source>
        <dbReference type="EMBL" id="CDW56650.1"/>
    </source>
</evidence>
<evidence type="ECO:0000313" key="2">
    <source>
        <dbReference type="Proteomes" id="UP000030665"/>
    </source>
</evidence>
<protein>
    <submittedName>
        <fullName evidence="1">Putative mrna capping enzyme guanylyltransferase alpha subunit</fullName>
    </submittedName>
</protein>
<accession>A0A077ZDG8</accession>
<dbReference type="Proteomes" id="UP000030665">
    <property type="component" value="Unassembled WGS sequence"/>
</dbReference>
<dbReference type="SUPFAM" id="SSF52799">
    <property type="entry name" value="(Phosphotyrosine protein) phosphatases II"/>
    <property type="match status" value="1"/>
</dbReference>
<dbReference type="Gene3D" id="3.90.190.10">
    <property type="entry name" value="Protein tyrosine phosphatase superfamily"/>
    <property type="match status" value="1"/>
</dbReference>
<dbReference type="PANTHER" id="PTHR10367:SF17">
    <property type="entry name" value="MRNA-CAPPING ENZYME"/>
    <property type="match status" value="1"/>
</dbReference>
<keyword evidence="1" id="KW-0548">Nucleotidyltransferase</keyword>